<sequence>MQNKCGYCKFGEESKEISTPTTEAYITIDENNDVILSDSYCACLPTILTINYCPMCGRRLHEED</sequence>
<evidence type="ECO:0000313" key="2">
    <source>
        <dbReference type="Proteomes" id="UP000178622"/>
    </source>
</evidence>
<dbReference type="STRING" id="1859473.BG261_02925"/>
<evidence type="ECO:0000313" key="1">
    <source>
        <dbReference type="EMBL" id="OFI49548.1"/>
    </source>
</evidence>
<keyword evidence="2" id="KW-1185">Reference proteome</keyword>
<comment type="caution">
    <text evidence="1">The sequence shown here is derived from an EMBL/GenBank/DDBJ whole genome shotgun (WGS) entry which is preliminary data.</text>
</comment>
<reference evidence="2" key="1">
    <citation type="submission" date="2016-09" db="EMBL/GenBank/DDBJ databases">
        <title>Draft genome sequence of a novel species of the family Streptococcaceae isolated from flowers.</title>
        <authorList>
            <person name="Chuah L.-O."/>
            <person name="Yap K.-P."/>
            <person name="Thong K.L."/>
            <person name="Liong M.T."/>
            <person name="Ahmad R."/>
            <person name="Rusul G."/>
        </authorList>
    </citation>
    <scope>NUCLEOTIDE SEQUENCE [LARGE SCALE GENOMIC DNA]</scope>
    <source>
        <strain evidence="2">DF1</strain>
    </source>
</reference>
<accession>A0A1E8GPY4</accession>
<protein>
    <submittedName>
        <fullName evidence="1">Uncharacterized protein</fullName>
    </submittedName>
</protein>
<proteinExistence type="predicted"/>
<organism evidence="1 2">
    <name type="scientific">Floricoccus tropicus</name>
    <dbReference type="NCBI Taxonomy" id="1859473"/>
    <lineage>
        <taxon>Bacteria</taxon>
        <taxon>Bacillati</taxon>
        <taxon>Bacillota</taxon>
        <taxon>Bacilli</taxon>
        <taxon>Lactobacillales</taxon>
        <taxon>Streptococcaceae</taxon>
        <taxon>Floricoccus</taxon>
    </lineage>
</organism>
<gene>
    <name evidence="1" type="ORF">BG261_02925</name>
</gene>
<dbReference type="Proteomes" id="UP000178622">
    <property type="component" value="Unassembled WGS sequence"/>
</dbReference>
<dbReference type="EMBL" id="MKIR01000012">
    <property type="protein sequence ID" value="OFI49548.1"/>
    <property type="molecule type" value="Genomic_DNA"/>
</dbReference>
<name>A0A1E8GPY4_9LACT</name>
<dbReference type="AlphaFoldDB" id="A0A1E8GPY4"/>